<dbReference type="EMBL" id="NBNE01001924">
    <property type="protein sequence ID" value="OWZ12159.1"/>
    <property type="molecule type" value="Genomic_DNA"/>
</dbReference>
<dbReference type="Proteomes" id="UP000198211">
    <property type="component" value="Unassembled WGS sequence"/>
</dbReference>
<dbReference type="OrthoDB" id="93557at2759"/>
<accession>A0A225W4N6</accession>
<dbReference type="PANTHER" id="PTHR43102:SF2">
    <property type="entry name" value="GAF DOMAIN-CONTAINING PROTEIN"/>
    <property type="match status" value="1"/>
</dbReference>
<dbReference type="CDD" id="cd00065">
    <property type="entry name" value="FYVE_like_SF"/>
    <property type="match status" value="1"/>
</dbReference>
<evidence type="ECO:0008006" key="4">
    <source>
        <dbReference type="Google" id="ProtNLM"/>
    </source>
</evidence>
<comment type="caution">
    <text evidence="2">The sequence shown here is derived from an EMBL/GenBank/DDBJ whole genome shotgun (WGS) entry which is preliminary data.</text>
</comment>
<organism evidence="2 3">
    <name type="scientific">Phytophthora megakarya</name>
    <dbReference type="NCBI Taxonomy" id="4795"/>
    <lineage>
        <taxon>Eukaryota</taxon>
        <taxon>Sar</taxon>
        <taxon>Stramenopiles</taxon>
        <taxon>Oomycota</taxon>
        <taxon>Peronosporomycetes</taxon>
        <taxon>Peronosporales</taxon>
        <taxon>Peronosporaceae</taxon>
        <taxon>Phytophthora</taxon>
    </lineage>
</organism>
<keyword evidence="3" id="KW-1185">Reference proteome</keyword>
<feature type="region of interest" description="Disordered" evidence="1">
    <location>
        <begin position="459"/>
        <end position="498"/>
    </location>
</feature>
<evidence type="ECO:0000256" key="1">
    <source>
        <dbReference type="SAM" id="MobiDB-lite"/>
    </source>
</evidence>
<evidence type="ECO:0000313" key="3">
    <source>
        <dbReference type="Proteomes" id="UP000198211"/>
    </source>
</evidence>
<evidence type="ECO:0000313" key="2">
    <source>
        <dbReference type="EMBL" id="OWZ12159.1"/>
    </source>
</evidence>
<reference evidence="3" key="1">
    <citation type="submission" date="2017-03" db="EMBL/GenBank/DDBJ databases">
        <title>Phytopthora megakarya and P. palmivora, two closely related causual agents of cacao black pod achieved similar genome size and gene model numbers by different mechanisms.</title>
        <authorList>
            <person name="Ali S."/>
            <person name="Shao J."/>
            <person name="Larry D.J."/>
            <person name="Kronmiller B."/>
            <person name="Shen D."/>
            <person name="Strem M.D."/>
            <person name="Melnick R.L."/>
            <person name="Guiltinan M.J."/>
            <person name="Tyler B.M."/>
            <person name="Meinhardt L.W."/>
            <person name="Bailey B.A."/>
        </authorList>
    </citation>
    <scope>NUCLEOTIDE SEQUENCE [LARGE SCALE GENOMIC DNA]</scope>
    <source>
        <strain evidence="3">zdho120</strain>
    </source>
</reference>
<gene>
    <name evidence="2" type="ORF">PHMEG_00014725</name>
</gene>
<protein>
    <recommendedName>
        <fullName evidence="4">FYVE-type domain-containing protein</fullName>
    </recommendedName>
</protein>
<sequence>MHQQNSDSPEIASVPVTALLGASGSTSNVSTGMRKVRLSDEELLRRVQQVSMPDEIVDLSELSPQRGWNHVKAGVPSCMRMCYRELPSDQTLQCQVVVSGEIRTKISELVSLLRSPNENENNALLRAMYGSRFIYSSLVHAIPNSERDSSLLSPPFHGTGNIEFSPGQQLLVRTISFVRTGLPNPFKQRSSPQVSRSYSLRSTSNSIHQHASRGKNEQCCYIELLTVTQEGFKIQFCSLDASNLTAGKAPLECVIALHPISGWFIARSIPRDPDTTQITFQAAFLGEQPGGCDPQVAQARLLFIAKGVCRLEKVLHRKLYQLQRPRSASGRVWKILTKPFRALGISKDDIFEGAHHNWHCIACTRSFLPTIRKNWQRCDLCAYRVCAEPSCCSHERVAIYSRYVAPLLVCARCRECISDHDSCNHHSATRTGTAMGENRYAGFSFRFTVDENELEPEIELNPNNRRPEQWGINGTSNTDHESSKISWKHRRTQSDPPPILDFIFSSSEYNSLSEIEQ</sequence>
<dbReference type="STRING" id="4795.A0A225W4N6"/>
<proteinExistence type="predicted"/>
<dbReference type="PANTHER" id="PTHR43102">
    <property type="entry name" value="SLR1143 PROTEIN"/>
    <property type="match status" value="1"/>
</dbReference>
<name>A0A225W4N6_9STRA</name>
<dbReference type="AlphaFoldDB" id="A0A225W4N6"/>